<reference evidence="3" key="1">
    <citation type="submission" date="2011-07" db="EMBL/GenBank/DDBJ databases">
        <title>The complete genome of Cyclobacterium marinum DSM 745.</title>
        <authorList>
            <person name="Lucas S."/>
            <person name="Han J."/>
            <person name="Lapidus A."/>
            <person name="Bruce D."/>
            <person name="Goodwin L."/>
            <person name="Pitluck S."/>
            <person name="Peters L."/>
            <person name="Kyrpides N."/>
            <person name="Mavromatis K."/>
            <person name="Ivanova N."/>
            <person name="Ovchinnikova G."/>
            <person name="Chertkov O."/>
            <person name="Detter J.C."/>
            <person name="Tapia R."/>
            <person name="Han C."/>
            <person name="Land M."/>
            <person name="Hauser L."/>
            <person name="Markowitz V."/>
            <person name="Cheng J.-F."/>
            <person name="Hugenholtz P."/>
            <person name="Woyke T."/>
            <person name="Wu D."/>
            <person name="Tindall B."/>
            <person name="Schuetze A."/>
            <person name="Brambilla E."/>
            <person name="Klenk H.-P."/>
            <person name="Eisen J.A."/>
        </authorList>
    </citation>
    <scope>NUCLEOTIDE SEQUENCE [LARGE SCALE GENOMIC DNA]</scope>
    <source>
        <strain evidence="3">ATCC 25205 / DSM 745 / LMG 13164 / NCIMB 1802</strain>
    </source>
</reference>
<dbReference type="AlphaFoldDB" id="G0IWG4"/>
<dbReference type="Proteomes" id="UP000001635">
    <property type="component" value="Chromosome"/>
</dbReference>
<gene>
    <name evidence="2" type="ordered locus">Cycma_4255</name>
</gene>
<feature type="signal peptide" evidence="1">
    <location>
        <begin position="1"/>
        <end position="21"/>
    </location>
</feature>
<dbReference type="PROSITE" id="PS51257">
    <property type="entry name" value="PROKAR_LIPOPROTEIN"/>
    <property type="match status" value="1"/>
</dbReference>
<keyword evidence="1" id="KW-0732">Signal</keyword>
<evidence type="ECO:0000313" key="3">
    <source>
        <dbReference type="Proteomes" id="UP000001635"/>
    </source>
</evidence>
<dbReference type="HOGENOM" id="CLU_101314_0_0_10"/>
<evidence type="ECO:0008006" key="4">
    <source>
        <dbReference type="Google" id="ProtNLM"/>
    </source>
</evidence>
<dbReference type="KEGG" id="cmr:Cycma_4255"/>
<evidence type="ECO:0000256" key="1">
    <source>
        <dbReference type="SAM" id="SignalP"/>
    </source>
</evidence>
<dbReference type="STRING" id="880070.Cycma_4255"/>
<feature type="chain" id="PRO_5003400659" description="Lipoprotein" evidence="1">
    <location>
        <begin position="22"/>
        <end position="229"/>
    </location>
</feature>
<keyword evidence="3" id="KW-1185">Reference proteome</keyword>
<sequence length="229" mass="27487">MKIFNKRYWLLPLLIFMFSCAEETEDPDLITSTYFPLEIGTYWEYSVAETVYYGENDFETSNYYYRDELKDFYLNEMNEMVYLFHRSKSTDRSEWANEVVYTASFKQNRIIRNYNNLQEVILVYPVSLDFSWNGNSYNNNGEENYFVESIGSYILNEFAFSDAVKVRKSEEDDLITIRDNRYEVFVNNIGMVENYYEVFQYCSRNDCLGEQIIQEGRSTHMRLIDYGKI</sequence>
<dbReference type="OrthoDB" id="1467525at2"/>
<accession>G0IWG4</accession>
<dbReference type="eggNOG" id="ENOG502ZVQX">
    <property type="taxonomic scope" value="Bacteria"/>
</dbReference>
<name>G0IWG4_CYCMS</name>
<evidence type="ECO:0000313" key="2">
    <source>
        <dbReference type="EMBL" id="AEL27958.1"/>
    </source>
</evidence>
<dbReference type="RefSeq" id="WP_014022242.1">
    <property type="nucleotide sequence ID" value="NC_015914.1"/>
</dbReference>
<organism evidence="2 3">
    <name type="scientific">Cyclobacterium marinum (strain ATCC 25205 / DSM 745 / LMG 13164 / NCIMB 1802)</name>
    <name type="common">Flectobacillus marinus</name>
    <dbReference type="NCBI Taxonomy" id="880070"/>
    <lineage>
        <taxon>Bacteria</taxon>
        <taxon>Pseudomonadati</taxon>
        <taxon>Bacteroidota</taxon>
        <taxon>Cytophagia</taxon>
        <taxon>Cytophagales</taxon>
        <taxon>Cyclobacteriaceae</taxon>
        <taxon>Cyclobacterium</taxon>
    </lineage>
</organism>
<dbReference type="EMBL" id="CP002955">
    <property type="protein sequence ID" value="AEL27958.1"/>
    <property type="molecule type" value="Genomic_DNA"/>
</dbReference>
<proteinExistence type="predicted"/>
<protein>
    <recommendedName>
        <fullName evidence="4">Lipoprotein</fullName>
    </recommendedName>
</protein>